<dbReference type="RefSeq" id="WP_007214535.1">
    <property type="nucleotide sequence ID" value="NZ_CP012801.1"/>
</dbReference>
<reference evidence="1 2" key="1">
    <citation type="journal article" date="2015" name="Science">
        <title>Genetic determinants of in vivo fitness and diet responsiveness in multiple human gut Bacteroides.</title>
        <authorList>
            <person name="Wu M."/>
            <person name="McNulty N.P."/>
            <person name="Rodionov D.A."/>
            <person name="Khoroshkin M.S."/>
            <person name="Griffin N.W."/>
            <person name="Cheng J."/>
            <person name="Latreille P."/>
            <person name="Kerstetter R.A."/>
            <person name="Terrapon N."/>
            <person name="Henrissat B."/>
            <person name="Osterman A.L."/>
            <person name="Gordon J.I."/>
        </authorList>
    </citation>
    <scope>NUCLEOTIDE SEQUENCE [LARGE SCALE GENOMIC DNA]</scope>
    <source>
        <strain evidence="1 2">WH2</strain>
    </source>
</reference>
<dbReference type="EMBL" id="CP012801">
    <property type="protein sequence ID" value="ALJ58349.1"/>
    <property type="molecule type" value="Genomic_DNA"/>
</dbReference>
<organism evidence="1 2">
    <name type="scientific">Bacteroides cellulosilyticus</name>
    <dbReference type="NCBI Taxonomy" id="246787"/>
    <lineage>
        <taxon>Bacteria</taxon>
        <taxon>Pseudomonadati</taxon>
        <taxon>Bacteroidota</taxon>
        <taxon>Bacteroidia</taxon>
        <taxon>Bacteroidales</taxon>
        <taxon>Bacteroidaceae</taxon>
        <taxon>Bacteroides</taxon>
    </lineage>
</organism>
<dbReference type="PATRIC" id="fig|246787.4.peg.1120"/>
<sequence length="57" mass="6860">MADEEALKAREIELLENLNFFLMNYHRLIANGYRKKVLDDEIKLIQLELDKIKEVLR</sequence>
<dbReference type="AlphaFoldDB" id="A0A0P0GKH7"/>
<gene>
    <name evidence="1" type="ORF">BcellWH2_01087</name>
</gene>
<evidence type="ECO:0000313" key="1">
    <source>
        <dbReference type="EMBL" id="ALJ58349.1"/>
    </source>
</evidence>
<dbReference type="Proteomes" id="UP000061809">
    <property type="component" value="Chromosome"/>
</dbReference>
<protein>
    <submittedName>
        <fullName evidence="1">Uncharacterized protein</fullName>
    </submittedName>
</protein>
<name>A0A0P0GKH7_9BACE</name>
<proteinExistence type="predicted"/>
<accession>A0A0P0GKH7</accession>
<evidence type="ECO:0000313" key="2">
    <source>
        <dbReference type="Proteomes" id="UP000061809"/>
    </source>
</evidence>
<dbReference type="KEGG" id="bcel:BcellWH2_01087"/>